<dbReference type="EMBL" id="RZNB01000008">
    <property type="protein sequence ID" value="RWZ46229.1"/>
    <property type="molecule type" value="Genomic_DNA"/>
</dbReference>
<dbReference type="Gene3D" id="1.10.10.60">
    <property type="entry name" value="Homeodomain-like"/>
    <property type="match status" value="1"/>
</dbReference>
<dbReference type="GO" id="GO:0000976">
    <property type="term" value="F:transcription cis-regulatory region binding"/>
    <property type="evidence" value="ECO:0007669"/>
    <property type="project" value="TreeGrafter"/>
</dbReference>
<dbReference type="Pfam" id="PF00440">
    <property type="entry name" value="TetR_N"/>
    <property type="match status" value="1"/>
</dbReference>
<gene>
    <name evidence="4" type="ORF">ELQ90_15790</name>
</gene>
<reference evidence="4 5" key="1">
    <citation type="submission" date="2018-12" db="EMBL/GenBank/DDBJ databases">
        <authorList>
            <person name="Li F."/>
        </authorList>
    </citation>
    <scope>NUCLEOTIDE SEQUENCE [LARGE SCALE GENOMIC DNA]</scope>
    <source>
        <strain evidence="4 5">11W25H-1</strain>
    </source>
</reference>
<keyword evidence="1 2" id="KW-0238">DNA-binding</keyword>
<accession>A0A3S3Z107</accession>
<keyword evidence="5" id="KW-1185">Reference proteome</keyword>
<dbReference type="Gene3D" id="1.10.357.10">
    <property type="entry name" value="Tetracycline Repressor, domain 2"/>
    <property type="match status" value="1"/>
</dbReference>
<dbReference type="Proteomes" id="UP000288547">
    <property type="component" value="Unassembled WGS sequence"/>
</dbReference>
<comment type="caution">
    <text evidence="4">The sequence shown here is derived from an EMBL/GenBank/DDBJ whole genome shotgun (WGS) entry which is preliminary data.</text>
</comment>
<name>A0A3S3Z107_9MICO</name>
<proteinExistence type="predicted"/>
<evidence type="ECO:0000256" key="2">
    <source>
        <dbReference type="PROSITE-ProRule" id="PRU00335"/>
    </source>
</evidence>
<evidence type="ECO:0000313" key="4">
    <source>
        <dbReference type="EMBL" id="RWZ46229.1"/>
    </source>
</evidence>
<dbReference type="Pfam" id="PF14246">
    <property type="entry name" value="TetR_C_7"/>
    <property type="match status" value="1"/>
</dbReference>
<dbReference type="InterPro" id="IPR009057">
    <property type="entry name" value="Homeodomain-like_sf"/>
</dbReference>
<feature type="DNA-binding region" description="H-T-H motif" evidence="2">
    <location>
        <begin position="37"/>
        <end position="56"/>
    </location>
</feature>
<protein>
    <submittedName>
        <fullName evidence="4">TetR/AcrR family transcriptional regulator</fullName>
    </submittedName>
</protein>
<dbReference type="InterPro" id="IPR001647">
    <property type="entry name" value="HTH_TetR"/>
</dbReference>
<dbReference type="GO" id="GO:0003700">
    <property type="term" value="F:DNA-binding transcription factor activity"/>
    <property type="evidence" value="ECO:0007669"/>
    <property type="project" value="TreeGrafter"/>
</dbReference>
<evidence type="ECO:0000256" key="1">
    <source>
        <dbReference type="ARBA" id="ARBA00023125"/>
    </source>
</evidence>
<dbReference type="PROSITE" id="PS50977">
    <property type="entry name" value="HTH_TETR_2"/>
    <property type="match status" value="1"/>
</dbReference>
<dbReference type="PANTHER" id="PTHR30055">
    <property type="entry name" value="HTH-TYPE TRANSCRIPTIONAL REGULATOR RUTR"/>
    <property type="match status" value="1"/>
</dbReference>
<evidence type="ECO:0000313" key="5">
    <source>
        <dbReference type="Proteomes" id="UP000288547"/>
    </source>
</evidence>
<evidence type="ECO:0000259" key="3">
    <source>
        <dbReference type="PROSITE" id="PS50977"/>
    </source>
</evidence>
<dbReference type="PANTHER" id="PTHR30055:SF146">
    <property type="entry name" value="HTH-TYPE TRANSCRIPTIONAL DUAL REGULATOR CECR"/>
    <property type="match status" value="1"/>
</dbReference>
<feature type="domain" description="HTH tetR-type" evidence="3">
    <location>
        <begin position="14"/>
        <end position="74"/>
    </location>
</feature>
<dbReference type="OrthoDB" id="956698at2"/>
<organism evidence="4 5">
    <name type="scientific">Labedella phragmitis</name>
    <dbReference type="NCBI Taxonomy" id="2498849"/>
    <lineage>
        <taxon>Bacteria</taxon>
        <taxon>Bacillati</taxon>
        <taxon>Actinomycetota</taxon>
        <taxon>Actinomycetes</taxon>
        <taxon>Micrococcales</taxon>
        <taxon>Microbacteriaceae</taxon>
        <taxon>Labedella</taxon>
    </lineage>
</organism>
<dbReference type="AlphaFoldDB" id="A0A3S3Z107"/>
<dbReference type="InterPro" id="IPR039536">
    <property type="entry name" value="TetR_C_Proteobacteria"/>
</dbReference>
<dbReference type="SUPFAM" id="SSF48498">
    <property type="entry name" value="Tetracyclin repressor-like, C-terminal domain"/>
    <property type="match status" value="1"/>
</dbReference>
<dbReference type="InterPro" id="IPR036271">
    <property type="entry name" value="Tet_transcr_reg_TetR-rel_C_sf"/>
</dbReference>
<sequence>MEPPAATYHQKVALEKRASILRAATGLFIELGYDKTSLARVAERAGVSTATMFKQFRTKADLFEAIVLQFWDAGSDEAVTPPPAGDPRSGLAALGARYARLLRRPGMAGLHRMVIAEAPRFPDLGRIQFDLGKQPFFELVRDYIDSEARHGLLRVADVVRATTEFLGMISNFVLWPQLLLQEWSPSDEEVDATVGSAVETFLARYADETSARPSS</sequence>
<dbReference type="PRINTS" id="PR00455">
    <property type="entry name" value="HTHTETR"/>
</dbReference>
<dbReference type="InterPro" id="IPR050109">
    <property type="entry name" value="HTH-type_TetR-like_transc_reg"/>
</dbReference>
<dbReference type="SUPFAM" id="SSF46689">
    <property type="entry name" value="Homeodomain-like"/>
    <property type="match status" value="1"/>
</dbReference>
<dbReference type="RefSeq" id="WP_128496261.1">
    <property type="nucleotide sequence ID" value="NZ_RZNB01000008.1"/>
</dbReference>